<feature type="region of interest" description="Disordered" evidence="1">
    <location>
        <begin position="82"/>
        <end position="104"/>
    </location>
</feature>
<accession>A0A7C8ITA1</accession>
<dbReference type="EMBL" id="WUBL01000011">
    <property type="protein sequence ID" value="KAF2971749.1"/>
    <property type="molecule type" value="Genomic_DNA"/>
</dbReference>
<dbReference type="OrthoDB" id="4765965at2759"/>
<reference evidence="2 3" key="1">
    <citation type="submission" date="2019-12" db="EMBL/GenBank/DDBJ databases">
        <title>Draft genome sequence of the ascomycete Xylaria multiplex DSM 110363.</title>
        <authorList>
            <person name="Buettner E."/>
            <person name="Kellner H."/>
        </authorList>
    </citation>
    <scope>NUCLEOTIDE SEQUENCE [LARGE SCALE GENOMIC DNA]</scope>
    <source>
        <strain evidence="2 3">DSM 110363</strain>
    </source>
</reference>
<gene>
    <name evidence="2" type="ORF">GQX73_g1855</name>
</gene>
<keyword evidence="3" id="KW-1185">Reference proteome</keyword>
<dbReference type="InParanoid" id="A0A7C8ITA1"/>
<comment type="caution">
    <text evidence="2">The sequence shown here is derived from an EMBL/GenBank/DDBJ whole genome shotgun (WGS) entry which is preliminary data.</text>
</comment>
<dbReference type="AlphaFoldDB" id="A0A7C8ITA1"/>
<evidence type="ECO:0000313" key="2">
    <source>
        <dbReference type="EMBL" id="KAF2971749.1"/>
    </source>
</evidence>
<name>A0A7C8ITA1_9PEZI</name>
<sequence>MENLLKLTLSFVSDDQLESALQAPPHSTSICEWKGTADPVTWELYPLISLQDIRAWQASSMPAPADGHQHRNRMLYMHDAIPADGSGPSGEHYTDDALNSAEEDSQSFQGTTRIETDANTGSHPFTPKVSTSMAADQSHLNAGGVQNNCISPNSIPQSMDDTIRHNSPPRFSLPAEFKEEFLW</sequence>
<proteinExistence type="predicted"/>
<protein>
    <submittedName>
        <fullName evidence="2">Uncharacterized protein</fullName>
    </submittedName>
</protein>
<organism evidence="2 3">
    <name type="scientific">Xylaria multiplex</name>
    <dbReference type="NCBI Taxonomy" id="323545"/>
    <lineage>
        <taxon>Eukaryota</taxon>
        <taxon>Fungi</taxon>
        <taxon>Dikarya</taxon>
        <taxon>Ascomycota</taxon>
        <taxon>Pezizomycotina</taxon>
        <taxon>Sordariomycetes</taxon>
        <taxon>Xylariomycetidae</taxon>
        <taxon>Xylariales</taxon>
        <taxon>Xylariaceae</taxon>
        <taxon>Xylaria</taxon>
    </lineage>
</organism>
<evidence type="ECO:0000313" key="3">
    <source>
        <dbReference type="Proteomes" id="UP000481858"/>
    </source>
</evidence>
<dbReference type="Proteomes" id="UP000481858">
    <property type="component" value="Unassembled WGS sequence"/>
</dbReference>
<evidence type="ECO:0000256" key="1">
    <source>
        <dbReference type="SAM" id="MobiDB-lite"/>
    </source>
</evidence>